<dbReference type="PROSITE" id="PS51707">
    <property type="entry name" value="CYTH"/>
    <property type="match status" value="1"/>
</dbReference>
<dbReference type="NCBIfam" id="TIGR00318">
    <property type="entry name" value="cyaB"/>
    <property type="match status" value="1"/>
</dbReference>
<dbReference type="CDD" id="cd07890">
    <property type="entry name" value="CYTH-like_AC_IV-like"/>
    <property type="match status" value="1"/>
</dbReference>
<name>A0A0G4B4D4_9BACT</name>
<dbReference type="STRING" id="1618337.UT28_C0001G0674"/>
<dbReference type="Proteomes" id="UP000035648">
    <property type="component" value="Chromosome"/>
</dbReference>
<organism evidence="2 3">
    <name type="scientific">Berkelbacteria bacterium GW2011_GWE1_39_12</name>
    <dbReference type="NCBI Taxonomy" id="1618337"/>
    <lineage>
        <taxon>Bacteria</taxon>
        <taxon>Candidatus Berkelbacteria</taxon>
    </lineage>
</organism>
<feature type="domain" description="CYTH" evidence="1">
    <location>
        <begin position="3"/>
        <end position="181"/>
    </location>
</feature>
<evidence type="ECO:0000313" key="3">
    <source>
        <dbReference type="Proteomes" id="UP000035648"/>
    </source>
</evidence>
<dbReference type="Pfam" id="PF01928">
    <property type="entry name" value="CYTH"/>
    <property type="match status" value="1"/>
</dbReference>
<gene>
    <name evidence="2" type="ORF">UT28_C0001G0674</name>
</gene>
<dbReference type="AlphaFoldDB" id="A0A0G4B4D4"/>
<dbReference type="InterPro" id="IPR008173">
    <property type="entry name" value="Adenylyl_cyclase_CyaB"/>
</dbReference>
<dbReference type="PANTHER" id="PTHR21028:SF2">
    <property type="entry name" value="CYTH DOMAIN-CONTAINING PROTEIN"/>
    <property type="match status" value="1"/>
</dbReference>
<dbReference type="InterPro" id="IPR033469">
    <property type="entry name" value="CYTH-like_dom_sf"/>
</dbReference>
<dbReference type="InterPro" id="IPR023577">
    <property type="entry name" value="CYTH_domain"/>
</dbReference>
<reference evidence="2 3" key="1">
    <citation type="journal article" date="2015" name="Nature">
        <title>rRNA introns, odd ribosomes, and small enigmatic genomes across a large radiation of phyla.</title>
        <authorList>
            <person name="Brown C.T."/>
            <person name="Hug L.A."/>
            <person name="Thomas B.C."/>
            <person name="Sharon I."/>
            <person name="Castelle C.J."/>
            <person name="Singh A."/>
            <person name="Wilkins M.J."/>
            <person name="Williams K.H."/>
            <person name="Banfield J.F."/>
        </authorList>
    </citation>
    <scope>NUCLEOTIDE SEQUENCE [LARGE SCALE GENOMIC DNA]</scope>
</reference>
<evidence type="ECO:0000313" key="2">
    <source>
        <dbReference type="EMBL" id="AKM82470.1"/>
    </source>
</evidence>
<dbReference type="PANTHER" id="PTHR21028">
    <property type="entry name" value="SI:CH211-156B7.4"/>
    <property type="match status" value="1"/>
</dbReference>
<evidence type="ECO:0000259" key="1">
    <source>
        <dbReference type="PROSITE" id="PS51707"/>
    </source>
</evidence>
<proteinExistence type="predicted"/>
<dbReference type="KEGG" id="bbgw:UT28_C0001G0674"/>
<dbReference type="SMART" id="SM01118">
    <property type="entry name" value="CYTH"/>
    <property type="match status" value="1"/>
</dbReference>
<dbReference type="Gene3D" id="2.40.320.10">
    <property type="entry name" value="Hypothetical Protein Pfu-838710-001"/>
    <property type="match status" value="1"/>
</dbReference>
<sequence length="191" mass="22930">MKNIEIEIQVKLQKTKPLIDFLKENAKLTGTQRQIDKYFTPKHRNFLAKKKVNEWLRLRSSEKGDSINYKNWKYDETGRSHHCDEYETKIENYKNLERIFEALEHKKICQVDKTRIIYKYKKYEISIDKVKGLGDFVEIEFAGETDKKPKDVTSEMVDFLRTLNVGKIYRNFRGYAYMAAFPEKPIEWEEL</sequence>
<protein>
    <recommendedName>
        <fullName evidence="1">CYTH domain-containing protein</fullName>
    </recommendedName>
</protein>
<dbReference type="EMBL" id="CP011213">
    <property type="protein sequence ID" value="AKM82470.1"/>
    <property type="molecule type" value="Genomic_DNA"/>
</dbReference>
<dbReference type="SUPFAM" id="SSF55154">
    <property type="entry name" value="CYTH-like phosphatases"/>
    <property type="match status" value="1"/>
</dbReference>
<accession>A0A0G4B4D4</accession>